<keyword evidence="1" id="KW-0812">Transmembrane</keyword>
<dbReference type="EMBL" id="JAMWYK010000002">
    <property type="protein sequence ID" value="MCO0831946.1"/>
    <property type="molecule type" value="Genomic_DNA"/>
</dbReference>
<gene>
    <name evidence="2" type="ORF">NFX39_02395</name>
</gene>
<reference evidence="2 3" key="1">
    <citation type="submission" date="2022-06" db="EMBL/GenBank/DDBJ databases">
        <title>Fructobacillus taiwanensis sp. nov., isolated from the honeybee.</title>
        <authorList>
            <person name="Chen Y.-S."/>
            <person name="Wang L.-T."/>
            <person name="Lee Y.-S."/>
            <person name="Chang Y.-C."/>
            <person name="Wu H.-C."/>
            <person name="Liao C.-Y."/>
            <person name="Chen W.-H."/>
            <person name="Deng J.-N."/>
            <person name="Wang Y.-H."/>
        </authorList>
    </citation>
    <scope>NUCLEOTIDE SEQUENCE [LARGE SCALE GENOMIC DNA]</scope>
    <source>
        <strain evidence="2 3">W13</strain>
    </source>
</reference>
<evidence type="ECO:0000313" key="2">
    <source>
        <dbReference type="EMBL" id="MCO0831946.1"/>
    </source>
</evidence>
<feature type="transmembrane region" description="Helical" evidence="1">
    <location>
        <begin position="6"/>
        <end position="25"/>
    </location>
</feature>
<organism evidence="2 3">
    <name type="scientific">Fructobacillus apis</name>
    <dbReference type="NCBI Taxonomy" id="2935017"/>
    <lineage>
        <taxon>Bacteria</taxon>
        <taxon>Bacillati</taxon>
        <taxon>Bacillota</taxon>
        <taxon>Bacilli</taxon>
        <taxon>Lactobacillales</taxon>
        <taxon>Lactobacillaceae</taxon>
        <taxon>Fructobacillus</taxon>
    </lineage>
</organism>
<keyword evidence="1" id="KW-0472">Membrane</keyword>
<comment type="caution">
    <text evidence="2">The sequence shown here is derived from an EMBL/GenBank/DDBJ whole genome shotgun (WGS) entry which is preliminary data.</text>
</comment>
<protein>
    <submittedName>
        <fullName evidence="2">Uncharacterized protein</fullName>
    </submittedName>
</protein>
<evidence type="ECO:0000313" key="3">
    <source>
        <dbReference type="Proteomes" id="UP001523234"/>
    </source>
</evidence>
<evidence type="ECO:0000256" key="1">
    <source>
        <dbReference type="SAM" id="Phobius"/>
    </source>
</evidence>
<name>A0ABT0ZPP0_9LACO</name>
<keyword evidence="1" id="KW-1133">Transmembrane helix</keyword>
<sequence length="159" mass="18395">METITSFLVPVVSVIASFLIGLFTNRIGAKREANKQIYSYFYAPVMKEVIQLLPSKPYIDSLMVRTPVKSYRRVSDLIASNIHLASPVMIESYRKFELSLIILEGHYDSADRRERIELNTTFNQLITSTLEEANILARKLKYPETPKEILKTYFQRTDL</sequence>
<accession>A0ABT0ZPP0</accession>
<dbReference type="RefSeq" id="WP_252442677.1">
    <property type="nucleotide sequence ID" value="NZ_JAMWYK010000002.1"/>
</dbReference>
<keyword evidence="3" id="KW-1185">Reference proteome</keyword>
<proteinExistence type="predicted"/>
<dbReference type="Proteomes" id="UP001523234">
    <property type="component" value="Unassembled WGS sequence"/>
</dbReference>